<comment type="caution">
    <text evidence="1">The sequence shown here is derived from an EMBL/GenBank/DDBJ whole genome shotgun (WGS) entry which is preliminary data.</text>
</comment>
<dbReference type="AlphaFoldDB" id="A0A0F8ZTM6"/>
<accession>A0A0F8ZTM6</accession>
<proteinExistence type="predicted"/>
<gene>
    <name evidence="1" type="ORF">LCGC14_2930820</name>
</gene>
<protein>
    <submittedName>
        <fullName evidence="1">Uncharacterized protein</fullName>
    </submittedName>
</protein>
<sequence>DWDIVLNEIYPVVQWNLPSTFFRNPRAFLKPRNKTFITKKRDPISGKMVEVQGDSTKSARTQEHILNYSLAEIKFKRETRKVLLDALLFPHGVLWHGYKGEWGMTEEQSVDIKNDNVFVKRLSPLRFLYDPSVTMSNLDEAKWVGRVIDIPLMDLIEDDKLEVDKNLKGFKGFGDKIGKASDLKKVLEHGKDYVPNKAHHRSLIETTDDNFQKSKAAHFVRTVEIFLRPTKKEKREGKKGKILLLTEEQQKPLRVNDWTIKAEGFPAKVLQFNELNDAIFGMPDIDTYKGIADHKNIITNIQIRNAQELTKTWVGISGDENEESIQKIQRGENTIIIFPQDTKPSDRMFVASAGGGASSELYLIDQRIQKNLEDKSGVTD</sequence>
<organism evidence="1">
    <name type="scientific">marine sediment metagenome</name>
    <dbReference type="NCBI Taxonomy" id="412755"/>
    <lineage>
        <taxon>unclassified sequences</taxon>
        <taxon>metagenomes</taxon>
        <taxon>ecological metagenomes</taxon>
    </lineage>
</organism>
<dbReference type="EMBL" id="LAZR01058498">
    <property type="protein sequence ID" value="KKK69759.1"/>
    <property type="molecule type" value="Genomic_DNA"/>
</dbReference>
<feature type="non-terminal residue" evidence="1">
    <location>
        <position position="380"/>
    </location>
</feature>
<evidence type="ECO:0000313" key="1">
    <source>
        <dbReference type="EMBL" id="KKK69759.1"/>
    </source>
</evidence>
<feature type="non-terminal residue" evidence="1">
    <location>
        <position position="1"/>
    </location>
</feature>
<reference evidence="1" key="1">
    <citation type="journal article" date="2015" name="Nature">
        <title>Complex archaea that bridge the gap between prokaryotes and eukaryotes.</title>
        <authorList>
            <person name="Spang A."/>
            <person name="Saw J.H."/>
            <person name="Jorgensen S.L."/>
            <person name="Zaremba-Niedzwiedzka K."/>
            <person name="Martijn J."/>
            <person name="Lind A.E."/>
            <person name="van Eijk R."/>
            <person name="Schleper C."/>
            <person name="Guy L."/>
            <person name="Ettema T.J."/>
        </authorList>
    </citation>
    <scope>NUCLEOTIDE SEQUENCE</scope>
</reference>
<name>A0A0F8ZTM6_9ZZZZ</name>